<protein>
    <submittedName>
        <fullName evidence="1">Uncharacterized protein</fullName>
    </submittedName>
</protein>
<reference evidence="1" key="2">
    <citation type="journal article" date="2015" name="Data Brief">
        <title>Shoot transcriptome of the giant reed, Arundo donax.</title>
        <authorList>
            <person name="Barrero R.A."/>
            <person name="Guerrero F.D."/>
            <person name="Moolhuijzen P."/>
            <person name="Goolsby J.A."/>
            <person name="Tidwell J."/>
            <person name="Bellgard S.E."/>
            <person name="Bellgard M.I."/>
        </authorList>
    </citation>
    <scope>NUCLEOTIDE SEQUENCE</scope>
    <source>
        <tissue evidence="1">Shoot tissue taken approximately 20 cm above the soil surface</tissue>
    </source>
</reference>
<proteinExistence type="predicted"/>
<name>A0A0A9DDD9_ARUDO</name>
<organism evidence="1">
    <name type="scientific">Arundo donax</name>
    <name type="common">Giant reed</name>
    <name type="synonym">Donax arundinaceus</name>
    <dbReference type="NCBI Taxonomy" id="35708"/>
    <lineage>
        <taxon>Eukaryota</taxon>
        <taxon>Viridiplantae</taxon>
        <taxon>Streptophyta</taxon>
        <taxon>Embryophyta</taxon>
        <taxon>Tracheophyta</taxon>
        <taxon>Spermatophyta</taxon>
        <taxon>Magnoliopsida</taxon>
        <taxon>Liliopsida</taxon>
        <taxon>Poales</taxon>
        <taxon>Poaceae</taxon>
        <taxon>PACMAD clade</taxon>
        <taxon>Arundinoideae</taxon>
        <taxon>Arundineae</taxon>
        <taxon>Arundo</taxon>
    </lineage>
</organism>
<evidence type="ECO:0000313" key="1">
    <source>
        <dbReference type="EMBL" id="JAD83630.1"/>
    </source>
</evidence>
<accession>A0A0A9DDD9</accession>
<dbReference type="EMBL" id="GBRH01214265">
    <property type="protein sequence ID" value="JAD83630.1"/>
    <property type="molecule type" value="Transcribed_RNA"/>
</dbReference>
<sequence length="110" mass="12368">MLAFVLRISTSRSNSCFHWESSDSSCGASIVTLFGKSLVRCFDVFSASLFFSLTRPKLSWNARSSIAAWLYGNLSHGEELFDLSFLVSVWVWDPIIKTPAGKFSSLFFRP</sequence>
<dbReference type="AlphaFoldDB" id="A0A0A9DDD9"/>
<reference evidence="1" key="1">
    <citation type="submission" date="2014-09" db="EMBL/GenBank/DDBJ databases">
        <authorList>
            <person name="Magalhaes I.L.F."/>
            <person name="Oliveira U."/>
            <person name="Santos F.R."/>
            <person name="Vidigal T.H.D.A."/>
            <person name="Brescovit A.D."/>
            <person name="Santos A.J."/>
        </authorList>
    </citation>
    <scope>NUCLEOTIDE SEQUENCE</scope>
    <source>
        <tissue evidence="1">Shoot tissue taken approximately 20 cm above the soil surface</tissue>
    </source>
</reference>